<evidence type="ECO:0000256" key="4">
    <source>
        <dbReference type="ARBA" id="ARBA00022807"/>
    </source>
</evidence>
<proteinExistence type="inferred from homology"/>
<evidence type="ECO:0000256" key="1">
    <source>
        <dbReference type="ARBA" id="ARBA00007074"/>
    </source>
</evidence>
<evidence type="ECO:0000313" key="7">
    <source>
        <dbReference type="Proteomes" id="UP000652153"/>
    </source>
</evidence>
<evidence type="ECO:0000256" key="2">
    <source>
        <dbReference type="ARBA" id="ARBA00022670"/>
    </source>
</evidence>
<dbReference type="Proteomes" id="UP000652153">
    <property type="component" value="Unassembled WGS sequence"/>
</dbReference>
<dbReference type="PANTHER" id="PTHR47053:SF1">
    <property type="entry name" value="MUREIN DD-ENDOPEPTIDASE MEPH-RELATED"/>
    <property type="match status" value="1"/>
</dbReference>
<evidence type="ECO:0000256" key="3">
    <source>
        <dbReference type="ARBA" id="ARBA00022801"/>
    </source>
</evidence>
<dbReference type="InterPro" id="IPR000064">
    <property type="entry name" value="NLP_P60_dom"/>
</dbReference>
<organism evidence="6 7">
    <name type="scientific">Paenibacillus silvae</name>
    <dbReference type="NCBI Taxonomy" id="1325358"/>
    <lineage>
        <taxon>Bacteria</taxon>
        <taxon>Bacillati</taxon>
        <taxon>Bacillota</taxon>
        <taxon>Bacilli</taxon>
        <taxon>Bacillales</taxon>
        <taxon>Paenibacillaceae</taxon>
        <taxon>Paenibacillus</taxon>
    </lineage>
</organism>
<reference evidence="7" key="1">
    <citation type="journal article" date="2019" name="Int. J. Syst. Evol. Microbiol.">
        <title>The Global Catalogue of Microorganisms (GCM) 10K type strain sequencing project: providing services to taxonomists for standard genome sequencing and annotation.</title>
        <authorList>
            <consortium name="The Broad Institute Genomics Platform"/>
            <consortium name="The Broad Institute Genome Sequencing Center for Infectious Disease"/>
            <person name="Wu L."/>
            <person name="Ma J."/>
        </authorList>
    </citation>
    <scope>NUCLEOTIDE SEQUENCE [LARGE SCALE GENOMIC DNA]</scope>
    <source>
        <strain evidence="7">CGMCC 1.12770</strain>
    </source>
</reference>
<feature type="domain" description="NlpC/P60" evidence="5">
    <location>
        <begin position="229"/>
        <end position="365"/>
    </location>
</feature>
<sequence>MALLGVSGSVIMLMCIVLAVASLIASPFGIFFSDENTEQDVKPLSVVVKEMDAAFADRLEEIRQHAGSVDREELNYIGSADNTRVDNWSDVIAVFAVKTALDAEGGMDVVTIDATREEMIRSVFWDMNIIEYDLEKIKNQETVAVEQEDGSLENKTVTTYETVLHVTITSRTAEEQAGDYRFTNDQHSLMEEMLSEEFRPLMFALLGKDSDTGLSQEQLELVYRDLPEGAHGAEAVKLALTRLGDPYSQPKAGIGRYTDCSYLVQWAYKQLNIQLPRTAAEQARYIVDHNLAIQYEHLAPGDLVFWSYESNGRFMDITHVGIYAGNGKVVDASSSRGQVVYRNLFDGDKQVMYGRVINRWIEQFHMSFNDGLRKPWV</sequence>
<comment type="caution">
    <text evidence="6">The sequence shown here is derived from an EMBL/GenBank/DDBJ whole genome shotgun (WGS) entry which is preliminary data.</text>
</comment>
<dbReference type="Gene3D" id="3.90.1720.10">
    <property type="entry name" value="endopeptidase domain like (from Nostoc punctiforme)"/>
    <property type="match status" value="1"/>
</dbReference>
<keyword evidence="2" id="KW-0645">Protease</keyword>
<dbReference type="InterPro" id="IPR038765">
    <property type="entry name" value="Papain-like_cys_pep_sf"/>
</dbReference>
<accession>A0ABQ1ZIA6</accession>
<name>A0ABQ1ZIA6_9BACL</name>
<dbReference type="Pfam" id="PF00877">
    <property type="entry name" value="NLPC_P60"/>
    <property type="match status" value="1"/>
</dbReference>
<keyword evidence="3" id="KW-0378">Hydrolase</keyword>
<evidence type="ECO:0000313" key="6">
    <source>
        <dbReference type="EMBL" id="GGH67872.1"/>
    </source>
</evidence>
<dbReference type="PROSITE" id="PS51935">
    <property type="entry name" value="NLPC_P60"/>
    <property type="match status" value="1"/>
</dbReference>
<dbReference type="EMBL" id="BMFU01000011">
    <property type="protein sequence ID" value="GGH67872.1"/>
    <property type="molecule type" value="Genomic_DNA"/>
</dbReference>
<comment type="similarity">
    <text evidence="1">Belongs to the peptidase C40 family.</text>
</comment>
<gene>
    <name evidence="6" type="ORF">GCM10008014_49760</name>
</gene>
<dbReference type="InterPro" id="IPR051202">
    <property type="entry name" value="Peptidase_C40"/>
</dbReference>
<dbReference type="SUPFAM" id="SSF54001">
    <property type="entry name" value="Cysteine proteinases"/>
    <property type="match status" value="1"/>
</dbReference>
<evidence type="ECO:0000259" key="5">
    <source>
        <dbReference type="PROSITE" id="PS51935"/>
    </source>
</evidence>
<keyword evidence="7" id="KW-1185">Reference proteome</keyword>
<protein>
    <recommendedName>
        <fullName evidence="5">NlpC/P60 domain-containing protein</fullName>
    </recommendedName>
</protein>
<keyword evidence="4" id="KW-0788">Thiol protease</keyword>
<dbReference type="PANTHER" id="PTHR47053">
    <property type="entry name" value="MUREIN DD-ENDOPEPTIDASE MEPH-RELATED"/>
    <property type="match status" value="1"/>
</dbReference>